<accession>A0A427A7E4</accession>
<name>A0A427A7E4_ENSVE</name>
<dbReference type="EMBL" id="AMZH03003493">
    <property type="protein sequence ID" value="RRT72165.1"/>
    <property type="molecule type" value="Genomic_DNA"/>
</dbReference>
<sequence length="83" mass="9121">MTEKRFMAGKRHGSEAKVFGRKHVNEWRRGEKGLGGDLASPCSSSLWIGTGGDEARERIMGLTHTSSWFVWREGELGAGVTVS</sequence>
<proteinExistence type="predicted"/>
<reference evidence="1 2" key="1">
    <citation type="journal article" date="2014" name="Agronomy (Basel)">
        <title>A Draft Genome Sequence for Ensete ventricosum, the Drought-Tolerant Tree Against Hunger.</title>
        <authorList>
            <person name="Harrison J."/>
            <person name="Moore K.A."/>
            <person name="Paszkiewicz K."/>
            <person name="Jones T."/>
            <person name="Grant M."/>
            <person name="Ambacheew D."/>
            <person name="Muzemil S."/>
            <person name="Studholme D.J."/>
        </authorList>
    </citation>
    <scope>NUCLEOTIDE SEQUENCE [LARGE SCALE GENOMIC DNA]</scope>
</reference>
<comment type="caution">
    <text evidence="1">The sequence shown here is derived from an EMBL/GenBank/DDBJ whole genome shotgun (WGS) entry which is preliminary data.</text>
</comment>
<gene>
    <name evidence="1" type="ORF">B296_00019135</name>
</gene>
<protein>
    <submittedName>
        <fullName evidence="1">Uncharacterized protein</fullName>
    </submittedName>
</protein>
<organism evidence="1 2">
    <name type="scientific">Ensete ventricosum</name>
    <name type="common">Abyssinian banana</name>
    <name type="synonym">Musa ensete</name>
    <dbReference type="NCBI Taxonomy" id="4639"/>
    <lineage>
        <taxon>Eukaryota</taxon>
        <taxon>Viridiplantae</taxon>
        <taxon>Streptophyta</taxon>
        <taxon>Embryophyta</taxon>
        <taxon>Tracheophyta</taxon>
        <taxon>Spermatophyta</taxon>
        <taxon>Magnoliopsida</taxon>
        <taxon>Liliopsida</taxon>
        <taxon>Zingiberales</taxon>
        <taxon>Musaceae</taxon>
        <taxon>Ensete</taxon>
    </lineage>
</organism>
<evidence type="ECO:0000313" key="2">
    <source>
        <dbReference type="Proteomes" id="UP000287651"/>
    </source>
</evidence>
<evidence type="ECO:0000313" key="1">
    <source>
        <dbReference type="EMBL" id="RRT72165.1"/>
    </source>
</evidence>
<dbReference type="AlphaFoldDB" id="A0A427A7E4"/>
<dbReference type="Proteomes" id="UP000287651">
    <property type="component" value="Unassembled WGS sequence"/>
</dbReference>